<dbReference type="GeneID" id="20244357"/>
<gene>
    <name evidence="11" type="ORF">LOTGIDRAFT_179636</name>
</gene>
<keyword evidence="9" id="KW-0325">Glycoprotein</keyword>
<dbReference type="EMBL" id="KB203505">
    <property type="protein sequence ID" value="ESO84451.1"/>
    <property type="molecule type" value="Genomic_DNA"/>
</dbReference>
<keyword evidence="8" id="KW-0472">Membrane</keyword>
<evidence type="ECO:0000256" key="10">
    <source>
        <dbReference type="ARBA" id="ARBA00038150"/>
    </source>
</evidence>
<sequence length="215" mass="24909">MDFTEEEAKFPLAFSIMMYKDANQVEELLRAIYRPHNYYCIHVDAKADLGVHHAIQNITRCLKNVQMASRSIKVVWGKFSVLESELICMRDLLSYSDWKYFINLTGQEYPLKTNSQIVKILKLFHGANSVDVAEDSHARWRRKGRPPHGIKPRKGNIHVVLNRQFVNYTIINQVSKDFIKWLNNTIVPDETLFASLNHNPQLGIPGSYIGMYMPL</sequence>
<evidence type="ECO:0008006" key="13">
    <source>
        <dbReference type="Google" id="ProtNLM"/>
    </source>
</evidence>
<dbReference type="Proteomes" id="UP000030746">
    <property type="component" value="Unassembled WGS sequence"/>
</dbReference>
<accession>V3ZU50</accession>
<keyword evidence="7" id="KW-1133">Transmembrane helix</keyword>
<evidence type="ECO:0000313" key="12">
    <source>
        <dbReference type="Proteomes" id="UP000030746"/>
    </source>
</evidence>
<dbReference type="GO" id="GO:0016020">
    <property type="term" value="C:membrane"/>
    <property type="evidence" value="ECO:0007669"/>
    <property type="project" value="UniProtKB-SubCell"/>
</dbReference>
<dbReference type="PANTHER" id="PTHR19297:SF191">
    <property type="entry name" value="PROTEIN XYLOSYLTRANSFERASE"/>
    <property type="match status" value="1"/>
</dbReference>
<dbReference type="RefSeq" id="XP_009064819.1">
    <property type="nucleotide sequence ID" value="XM_009066571.1"/>
</dbReference>
<reference evidence="11 12" key="1">
    <citation type="journal article" date="2013" name="Nature">
        <title>Insights into bilaterian evolution from three spiralian genomes.</title>
        <authorList>
            <person name="Simakov O."/>
            <person name="Marletaz F."/>
            <person name="Cho S.J."/>
            <person name="Edsinger-Gonzales E."/>
            <person name="Havlak P."/>
            <person name="Hellsten U."/>
            <person name="Kuo D.H."/>
            <person name="Larsson T."/>
            <person name="Lv J."/>
            <person name="Arendt D."/>
            <person name="Savage R."/>
            <person name="Osoegawa K."/>
            <person name="de Jong P."/>
            <person name="Grimwood J."/>
            <person name="Chapman J.A."/>
            <person name="Shapiro H."/>
            <person name="Aerts A."/>
            <person name="Otillar R.P."/>
            <person name="Terry A.Y."/>
            <person name="Boore J.L."/>
            <person name="Grigoriev I.V."/>
            <person name="Lindberg D.R."/>
            <person name="Seaver E.C."/>
            <person name="Weisblat D.A."/>
            <person name="Putnam N.H."/>
            <person name="Rokhsar D.S."/>
        </authorList>
    </citation>
    <scope>NUCLEOTIDE SEQUENCE [LARGE SCALE GENOMIC DNA]</scope>
</reference>
<organism evidence="11 12">
    <name type="scientific">Lottia gigantea</name>
    <name type="common">Giant owl limpet</name>
    <dbReference type="NCBI Taxonomy" id="225164"/>
    <lineage>
        <taxon>Eukaryota</taxon>
        <taxon>Metazoa</taxon>
        <taxon>Spiralia</taxon>
        <taxon>Lophotrochozoa</taxon>
        <taxon>Mollusca</taxon>
        <taxon>Gastropoda</taxon>
        <taxon>Patellogastropoda</taxon>
        <taxon>Lottioidea</taxon>
        <taxon>Lottiidae</taxon>
        <taxon>Lottia</taxon>
    </lineage>
</organism>
<keyword evidence="12" id="KW-1185">Reference proteome</keyword>
<dbReference type="AlphaFoldDB" id="V3ZU50"/>
<dbReference type="GO" id="GO:0008375">
    <property type="term" value="F:acetylglucosaminyltransferase activity"/>
    <property type="evidence" value="ECO:0007669"/>
    <property type="project" value="TreeGrafter"/>
</dbReference>
<evidence type="ECO:0000256" key="8">
    <source>
        <dbReference type="ARBA" id="ARBA00023136"/>
    </source>
</evidence>
<dbReference type="OMA" id="ICWIDIR"/>
<evidence type="ECO:0000256" key="1">
    <source>
        <dbReference type="ARBA" id="ARBA00004606"/>
    </source>
</evidence>
<keyword evidence="3" id="KW-0328">Glycosyltransferase</keyword>
<dbReference type="PANTHER" id="PTHR19297">
    <property type="entry name" value="GLYCOSYLTRANSFERASE 14 FAMILY MEMBER"/>
    <property type="match status" value="1"/>
</dbReference>
<protein>
    <recommendedName>
        <fullName evidence="13">Protein xylosyltransferase</fullName>
    </recommendedName>
</protein>
<comment type="subcellular location">
    <subcellularLocation>
        <location evidence="1">Membrane</location>
        <topology evidence="1">Single-pass type II membrane protein</topology>
    </subcellularLocation>
</comment>
<dbReference type="InterPro" id="IPR003406">
    <property type="entry name" value="Glyco_trans_14"/>
</dbReference>
<dbReference type="HOGENOM" id="CLU_032341_1_1_1"/>
<evidence type="ECO:0000256" key="6">
    <source>
        <dbReference type="ARBA" id="ARBA00022968"/>
    </source>
</evidence>
<evidence type="ECO:0000256" key="2">
    <source>
        <dbReference type="ARBA" id="ARBA00004922"/>
    </source>
</evidence>
<dbReference type="OrthoDB" id="2019572at2759"/>
<keyword evidence="6" id="KW-0735">Signal-anchor</keyword>
<comment type="pathway">
    <text evidence="2">Protein modification; protein glycosylation.</text>
</comment>
<evidence type="ECO:0000256" key="4">
    <source>
        <dbReference type="ARBA" id="ARBA00022679"/>
    </source>
</evidence>
<keyword evidence="5" id="KW-0812">Transmembrane</keyword>
<name>V3ZU50_LOTGI</name>
<dbReference type="KEGG" id="lgi:LOTGIDRAFT_179636"/>
<evidence type="ECO:0000256" key="9">
    <source>
        <dbReference type="ARBA" id="ARBA00023180"/>
    </source>
</evidence>
<dbReference type="Pfam" id="PF02485">
    <property type="entry name" value="Branch"/>
    <property type="match status" value="1"/>
</dbReference>
<evidence type="ECO:0000256" key="5">
    <source>
        <dbReference type="ARBA" id="ARBA00022692"/>
    </source>
</evidence>
<comment type="similarity">
    <text evidence="10">Belongs to the glycosyltransferase 14 family.</text>
</comment>
<evidence type="ECO:0000313" key="11">
    <source>
        <dbReference type="EMBL" id="ESO84451.1"/>
    </source>
</evidence>
<evidence type="ECO:0000256" key="7">
    <source>
        <dbReference type="ARBA" id="ARBA00022989"/>
    </source>
</evidence>
<proteinExistence type="inferred from homology"/>
<dbReference type="CTD" id="20244357"/>
<keyword evidence="4" id="KW-0808">Transferase</keyword>
<evidence type="ECO:0000256" key="3">
    <source>
        <dbReference type="ARBA" id="ARBA00022676"/>
    </source>
</evidence>